<evidence type="ECO:0000256" key="3">
    <source>
        <dbReference type="ARBA" id="ARBA00022840"/>
    </source>
</evidence>
<dbReference type="GO" id="GO:0005524">
    <property type="term" value="F:ATP binding"/>
    <property type="evidence" value="ECO:0007669"/>
    <property type="project" value="UniProtKB-UniRule"/>
</dbReference>
<keyword evidence="1 5" id="KW-0547">Nucleotide-binding</keyword>
<dbReference type="InterPro" id="IPR004042">
    <property type="entry name" value="Intein_endonuc_central"/>
</dbReference>
<dbReference type="InterPro" id="IPR027434">
    <property type="entry name" value="Homing_endonucl"/>
</dbReference>
<dbReference type="SUPFAM" id="SSF55608">
    <property type="entry name" value="Homing endonucleases"/>
    <property type="match status" value="1"/>
</dbReference>
<keyword evidence="2" id="KW-0068">Autocatalytic cleavage</keyword>
<dbReference type="GO" id="GO:0031250">
    <property type="term" value="C:anaerobic ribonucleoside-triphosphate reductase complex"/>
    <property type="evidence" value="ECO:0007669"/>
    <property type="project" value="TreeGrafter"/>
</dbReference>
<feature type="domain" description="ATP-cone" evidence="7">
    <location>
        <begin position="6"/>
        <end position="99"/>
    </location>
</feature>
<keyword evidence="3 5" id="KW-0067">ATP-binding</keyword>
<dbReference type="PANTHER" id="PTHR21075:SF0">
    <property type="entry name" value="ANAEROBIC RIBONUCLEOSIDE-TRIPHOSPHATE REDUCTASE"/>
    <property type="match status" value="1"/>
</dbReference>
<accession>A0A2M7V066</accession>
<dbReference type="GO" id="GO:0004748">
    <property type="term" value="F:ribonucleoside-diphosphate reductase activity, thioredoxin disulfide as acceptor"/>
    <property type="evidence" value="ECO:0007669"/>
    <property type="project" value="TreeGrafter"/>
</dbReference>
<dbReference type="Gene3D" id="3.20.70.20">
    <property type="match status" value="2"/>
</dbReference>
<dbReference type="NCBIfam" id="TIGR01443">
    <property type="entry name" value="intein_Cterm"/>
    <property type="match status" value="1"/>
</dbReference>
<evidence type="ECO:0000259" key="6">
    <source>
        <dbReference type="PROSITE" id="PS50819"/>
    </source>
</evidence>
<dbReference type="PROSITE" id="PS50819">
    <property type="entry name" value="INTEIN_ENDONUCLEASE"/>
    <property type="match status" value="1"/>
</dbReference>
<dbReference type="InterPro" id="IPR006141">
    <property type="entry name" value="Intein_N"/>
</dbReference>
<name>A0A2M7V066_9BACT</name>
<evidence type="ECO:0000259" key="7">
    <source>
        <dbReference type="PROSITE" id="PS51161"/>
    </source>
</evidence>
<dbReference type="GO" id="GO:0004519">
    <property type="term" value="F:endonuclease activity"/>
    <property type="evidence" value="ECO:0007669"/>
    <property type="project" value="InterPro"/>
</dbReference>
<comment type="caution">
    <text evidence="8">The sequence shown here is derived from an EMBL/GenBank/DDBJ whole genome shotgun (WGS) entry which is preliminary data.</text>
</comment>
<reference evidence="9" key="1">
    <citation type="submission" date="2017-09" db="EMBL/GenBank/DDBJ databases">
        <title>Depth-based differentiation of microbial function through sediment-hosted aquifers and enrichment of novel symbionts in the deep terrestrial subsurface.</title>
        <authorList>
            <person name="Probst A.J."/>
            <person name="Ladd B."/>
            <person name="Jarett J.K."/>
            <person name="Geller-Mcgrath D.E."/>
            <person name="Sieber C.M.K."/>
            <person name="Emerson J.B."/>
            <person name="Anantharaman K."/>
            <person name="Thomas B.C."/>
            <person name="Malmstrom R."/>
            <person name="Stieglmeier M."/>
            <person name="Klingl A."/>
            <person name="Woyke T."/>
            <person name="Ryan C.M."/>
            <person name="Banfield J.F."/>
        </authorList>
    </citation>
    <scope>NUCLEOTIDE SEQUENCE [LARGE SCALE GENOMIC DNA]</scope>
</reference>
<evidence type="ECO:0000256" key="4">
    <source>
        <dbReference type="ARBA" id="ARBA00023000"/>
    </source>
</evidence>
<dbReference type="PROSITE" id="PS50818">
    <property type="entry name" value="INTEIN_C_TER"/>
    <property type="match status" value="1"/>
</dbReference>
<dbReference type="Pfam" id="PF03477">
    <property type="entry name" value="ATP-cone"/>
    <property type="match status" value="1"/>
</dbReference>
<dbReference type="PROSITE" id="PS50817">
    <property type="entry name" value="INTEIN_N_TER"/>
    <property type="match status" value="1"/>
</dbReference>
<evidence type="ECO:0000313" key="9">
    <source>
        <dbReference type="Proteomes" id="UP000231538"/>
    </source>
</evidence>
<gene>
    <name evidence="8" type="ORF">COX89_00600</name>
</gene>
<evidence type="ECO:0000313" key="8">
    <source>
        <dbReference type="EMBL" id="PIZ89610.1"/>
    </source>
</evidence>
<dbReference type="EMBL" id="PFPC01000020">
    <property type="protein sequence ID" value="PIZ89610.1"/>
    <property type="molecule type" value="Genomic_DNA"/>
</dbReference>
<evidence type="ECO:0000256" key="5">
    <source>
        <dbReference type="PROSITE-ProRule" id="PRU00492"/>
    </source>
</evidence>
<dbReference type="SMART" id="SM00306">
    <property type="entry name" value="HintN"/>
    <property type="match status" value="1"/>
</dbReference>
<sequence>MENKITKVQKRDGTIVDFDQTRISDAIFKALTATGQGDGKRAKKISDRVVQILNRRFKKEEIPQVEQIQDIVEEVLILEGLVETAKAYILYREQRRRIREATKFAEEAVERIDQYLEKLDWEVQENANMAFSLQGLNHYGVSYIVKKYWLNKIYPKEIREANESGDFHVHNLDTLGPYCAGWDLYDLLLKGFGGVSGKVEAKPAKHFRAILGQVVNFLYTLQGETAGAIAVSNFDTLLAPFIRYDNLNYQQAKQAMQEFLFNMSIPTRVGFQNPFSNITLDLKPSPVFAKQPVIIGGLPQKETYSEFEEEMKIFDRALYETMLEGDKSGRPFHFPIPTINITKDFPWDDSAFDGIFEASAKYGTNYFANYINSEMKPDDVRSMCFPGYTKIIYKEGKHSRYQRTTIRNLVNNWNPQKEFSLLINGKWVKITDAFKLKNNSGKIIKVILKNGEVIKMTPDHPAMIVENGKLKQVSAKDLKVRNIIPIAKQSYEGKLGDFELGRFLGLYISEGGISKENTVYFSFNVREKEFQKFIKEIVEKRFAFSVHITKDPRWDTIQVWVKSKSAVEWIRKFCSGDKAPEKRILAPCYGMSRHFRLGVLVGIFQGDGYERDVEFHTTNRKLRDDVADLARSVEVNYTKRINPNNTKGEKVYTSYVLRLCRDSLKDIAPHFKNLKMSTSSIFQDFGGFYGIKIKSIKIQNYHAPVYDFEVDSKEHLFQLANGVITHNCCRLRLNLTELYNRGGGGLFGSGSNTGSIGVVTLNLSRIGYLSKTKKEFFERLGKMMDLAKESLEIKRKTIENFIEKGLYPYSRFYLSGVKKIRGQYYANHFSTIGLVGMNEALLNFIEDNIASKRGRRFALEILDFMREKLVKYQKETGNIYNLEATPAESTAYRLALKDKEKYPDIITAGTRKVPYYTNSTMLPVNYTDDIFEALKLQDEIQCKYTGGVVLHLFLGERVSNIQTVKSLIKKIFENFRLPYITLTPTFSICPSHGYLEGEHFECPKCTIKQPCEVYSRVCGYLRPVRQWNEGKQAEFKDRKEFKLRKLELAKI</sequence>
<dbReference type="SUPFAM" id="SSF51998">
    <property type="entry name" value="PFL-like glycyl radical enzymes"/>
    <property type="match status" value="2"/>
</dbReference>
<dbReference type="GO" id="GO:0008998">
    <property type="term" value="F:ribonucleoside-triphosphate reductase (thioredoxin) activity"/>
    <property type="evidence" value="ECO:0007669"/>
    <property type="project" value="InterPro"/>
</dbReference>
<organism evidence="8 9">
    <name type="scientific">Candidatus Nealsonbacteria bacterium CG_4_10_14_0_2_um_filter_37_10</name>
    <dbReference type="NCBI Taxonomy" id="1974679"/>
    <lineage>
        <taxon>Bacteria</taxon>
        <taxon>Candidatus Nealsoniibacteriota</taxon>
    </lineage>
</organism>
<dbReference type="CDD" id="cd00081">
    <property type="entry name" value="Hint"/>
    <property type="match status" value="1"/>
</dbReference>
<dbReference type="PRINTS" id="PR00379">
    <property type="entry name" value="INTEIN"/>
</dbReference>
<dbReference type="PROSITE" id="PS51161">
    <property type="entry name" value="ATP_CONE"/>
    <property type="match status" value="1"/>
</dbReference>
<dbReference type="PANTHER" id="PTHR21075">
    <property type="entry name" value="ANAEROBIC RIBONUCLEOSIDE-TRIPHOSPHATE REDUCTASE"/>
    <property type="match status" value="1"/>
</dbReference>
<dbReference type="Proteomes" id="UP000231538">
    <property type="component" value="Unassembled WGS sequence"/>
</dbReference>
<dbReference type="GO" id="GO:0016539">
    <property type="term" value="P:intein-mediated protein splicing"/>
    <property type="evidence" value="ECO:0007669"/>
    <property type="project" value="InterPro"/>
</dbReference>
<dbReference type="InterPro" id="IPR012833">
    <property type="entry name" value="NrdD"/>
</dbReference>
<dbReference type="InterPro" id="IPR006142">
    <property type="entry name" value="INTEIN"/>
</dbReference>
<dbReference type="InterPro" id="IPR036844">
    <property type="entry name" value="Hint_dom_sf"/>
</dbReference>
<dbReference type="NCBIfam" id="TIGR01445">
    <property type="entry name" value="intein_Nterm"/>
    <property type="match status" value="1"/>
</dbReference>
<evidence type="ECO:0000256" key="2">
    <source>
        <dbReference type="ARBA" id="ARBA00022813"/>
    </source>
</evidence>
<keyword evidence="4" id="KW-0651">Protein splicing</keyword>
<evidence type="ECO:0000256" key="1">
    <source>
        <dbReference type="ARBA" id="ARBA00022741"/>
    </source>
</evidence>
<dbReference type="GO" id="GO:0009265">
    <property type="term" value="P:2'-deoxyribonucleotide biosynthetic process"/>
    <property type="evidence" value="ECO:0007669"/>
    <property type="project" value="TreeGrafter"/>
</dbReference>
<dbReference type="InterPro" id="IPR030934">
    <property type="entry name" value="Intein_C"/>
</dbReference>
<feature type="domain" description="DOD-type homing endonuclease" evidence="6">
    <location>
        <begin position="503"/>
        <end position="635"/>
    </location>
</feature>
<dbReference type="AlphaFoldDB" id="A0A2M7V066"/>
<dbReference type="Pfam" id="PF13597">
    <property type="entry name" value="NRDD"/>
    <property type="match status" value="2"/>
</dbReference>
<protein>
    <submittedName>
        <fullName evidence="8">Uncharacterized protein</fullName>
    </submittedName>
</protein>
<dbReference type="InterPro" id="IPR003587">
    <property type="entry name" value="Hint_dom_N"/>
</dbReference>
<proteinExistence type="predicted"/>
<dbReference type="GO" id="GO:0006260">
    <property type="term" value="P:DNA replication"/>
    <property type="evidence" value="ECO:0007669"/>
    <property type="project" value="InterPro"/>
</dbReference>
<dbReference type="SUPFAM" id="SSF51294">
    <property type="entry name" value="Hedgehog/intein (Hint) domain"/>
    <property type="match status" value="1"/>
</dbReference>
<dbReference type="InterPro" id="IPR005144">
    <property type="entry name" value="ATP-cone_dom"/>
</dbReference>